<dbReference type="AlphaFoldDB" id="A0A1H1WQ79"/>
<gene>
    <name evidence="3" type="ORF">SAMN04489797_2955</name>
</gene>
<dbReference type="Proteomes" id="UP000198963">
    <property type="component" value="Chromosome I"/>
</dbReference>
<dbReference type="PROSITE" id="PS51384">
    <property type="entry name" value="FAD_FR"/>
    <property type="match status" value="1"/>
</dbReference>
<dbReference type="Gene3D" id="3.40.50.80">
    <property type="entry name" value="Nucleotide-binding domain of ferredoxin-NADP reductase (FNR) module"/>
    <property type="match status" value="1"/>
</dbReference>
<accession>A0A1H1WQ79</accession>
<dbReference type="GO" id="GO:0016491">
    <property type="term" value="F:oxidoreductase activity"/>
    <property type="evidence" value="ECO:0007669"/>
    <property type="project" value="InterPro"/>
</dbReference>
<dbReference type="InterPro" id="IPR017938">
    <property type="entry name" value="Riboflavin_synthase-like_b-brl"/>
</dbReference>
<comment type="similarity">
    <text evidence="1">Belongs to the SIP oxidoreductase family.</text>
</comment>
<dbReference type="InterPro" id="IPR013113">
    <property type="entry name" value="SIP_FAD-bd"/>
</dbReference>
<dbReference type="InterPro" id="IPR017927">
    <property type="entry name" value="FAD-bd_FR_type"/>
</dbReference>
<keyword evidence="4" id="KW-1185">Reference proteome</keyword>
<evidence type="ECO:0000313" key="4">
    <source>
        <dbReference type="Proteomes" id="UP000198963"/>
    </source>
</evidence>
<dbReference type="Pfam" id="PF08021">
    <property type="entry name" value="FAD_binding_9"/>
    <property type="match status" value="1"/>
</dbReference>
<dbReference type="InterPro" id="IPR007037">
    <property type="entry name" value="SIP_rossman_dom"/>
</dbReference>
<proteinExistence type="inferred from homology"/>
<dbReference type="Pfam" id="PF04954">
    <property type="entry name" value="SIP"/>
    <property type="match status" value="1"/>
</dbReference>
<dbReference type="RefSeq" id="WP_092447408.1">
    <property type="nucleotide sequence ID" value="NZ_LT629774.1"/>
</dbReference>
<dbReference type="InterPro" id="IPR039261">
    <property type="entry name" value="FNR_nucleotide-bd"/>
</dbReference>
<dbReference type="Gene3D" id="2.40.30.10">
    <property type="entry name" value="Translation factors"/>
    <property type="match status" value="1"/>
</dbReference>
<reference evidence="3 4" key="1">
    <citation type="submission" date="2016-10" db="EMBL/GenBank/DDBJ databases">
        <authorList>
            <person name="Varghese N."/>
            <person name="Submissions S."/>
        </authorList>
    </citation>
    <scope>NUCLEOTIDE SEQUENCE [LARGE SCALE GENOMIC DNA]</scope>
    <source>
        <strain evidence="3 4">RHA_55</strain>
    </source>
</reference>
<protein>
    <submittedName>
        <fullName evidence="3">Oxidoreductase FAD-binding domain-containing protein</fullName>
    </submittedName>
</protein>
<evidence type="ECO:0000256" key="1">
    <source>
        <dbReference type="ARBA" id="ARBA00035644"/>
    </source>
</evidence>
<dbReference type="SUPFAM" id="SSF63380">
    <property type="entry name" value="Riboflavin synthase domain-like"/>
    <property type="match status" value="1"/>
</dbReference>
<dbReference type="InterPro" id="IPR039374">
    <property type="entry name" value="SIP_fam"/>
</dbReference>
<dbReference type="PANTHER" id="PTHR30157">
    <property type="entry name" value="FERRIC REDUCTASE, NADPH-DEPENDENT"/>
    <property type="match status" value="1"/>
</dbReference>
<dbReference type="EMBL" id="LT629774">
    <property type="protein sequence ID" value="SDS99235.1"/>
    <property type="molecule type" value="Genomic_DNA"/>
</dbReference>
<evidence type="ECO:0000313" key="3">
    <source>
        <dbReference type="EMBL" id="SDS99235.1"/>
    </source>
</evidence>
<feature type="domain" description="FAD-binding FR-type" evidence="2">
    <location>
        <begin position="11"/>
        <end position="118"/>
    </location>
</feature>
<sequence length="242" mass="27435">MSLLENILKTVVLEQATIIEKMVLSKGTYGLRLQNDSIIKTHFTPGSFLRIAIGIGNEKLSMKDKIRSYSVWDIDKTEGIIDVAIATHSNGVGAEWVKNCKEGDTVYYKWKKGNFIADDSADSYIMVGDLSALSHLYMINRNIGNNKQIESLIYNADKAELFSDTDGSYPLNFFELPENPYQEIIAKLKTITPTLKGKTMAYIAGDSRTCLALYHFFRKELGWDTKRIKTKPFWNPEKKGLE</sequence>
<evidence type="ECO:0000259" key="2">
    <source>
        <dbReference type="PROSITE" id="PS51384"/>
    </source>
</evidence>
<dbReference type="PANTHER" id="PTHR30157:SF0">
    <property type="entry name" value="NADPH-DEPENDENT FERRIC-CHELATE REDUCTASE"/>
    <property type="match status" value="1"/>
</dbReference>
<dbReference type="STRING" id="1249933.SAMN04489797_2955"/>
<organism evidence="3 4">
    <name type="scientific">Winogradskyella sediminis</name>
    <dbReference type="NCBI Taxonomy" id="1382466"/>
    <lineage>
        <taxon>Bacteria</taxon>
        <taxon>Pseudomonadati</taxon>
        <taxon>Bacteroidota</taxon>
        <taxon>Flavobacteriia</taxon>
        <taxon>Flavobacteriales</taxon>
        <taxon>Flavobacteriaceae</taxon>
        <taxon>Winogradskyella</taxon>
    </lineage>
</organism>
<name>A0A1H1WQ79_9FLAO</name>